<dbReference type="InterPro" id="IPR014756">
    <property type="entry name" value="Ig_E-set"/>
</dbReference>
<dbReference type="InterPro" id="IPR002909">
    <property type="entry name" value="IPT_dom"/>
</dbReference>
<dbReference type="Gene3D" id="2.60.40.10">
    <property type="entry name" value="Immunoglobulins"/>
    <property type="match status" value="1"/>
</dbReference>
<dbReference type="InterPro" id="IPR013783">
    <property type="entry name" value="Ig-like_fold"/>
</dbReference>
<evidence type="ECO:0000313" key="3">
    <source>
        <dbReference type="EMBL" id="GAA2439824.1"/>
    </source>
</evidence>
<gene>
    <name evidence="3" type="ORF">GCM10010421_32630</name>
</gene>
<feature type="domain" description="IPT/TIG" evidence="2">
    <location>
        <begin position="99"/>
        <end position="181"/>
    </location>
</feature>
<evidence type="ECO:0000313" key="4">
    <source>
        <dbReference type="Proteomes" id="UP001500460"/>
    </source>
</evidence>
<accession>A0ABN3JWR6</accession>
<evidence type="ECO:0000259" key="2">
    <source>
        <dbReference type="SMART" id="SM00429"/>
    </source>
</evidence>
<keyword evidence="4" id="KW-1185">Reference proteome</keyword>
<protein>
    <recommendedName>
        <fullName evidence="2">IPT/TIG domain-containing protein</fullName>
    </recommendedName>
</protein>
<comment type="caution">
    <text evidence="3">The sequence shown here is derived from an EMBL/GenBank/DDBJ whole genome shotgun (WGS) entry which is preliminary data.</text>
</comment>
<dbReference type="SMART" id="SM00429">
    <property type="entry name" value="IPT"/>
    <property type="match status" value="1"/>
</dbReference>
<dbReference type="Proteomes" id="UP001500460">
    <property type="component" value="Unassembled WGS sequence"/>
</dbReference>
<reference evidence="3 4" key="1">
    <citation type="journal article" date="2019" name="Int. J. Syst. Evol. Microbiol.">
        <title>The Global Catalogue of Microorganisms (GCM) 10K type strain sequencing project: providing services to taxonomists for standard genome sequencing and annotation.</title>
        <authorList>
            <consortium name="The Broad Institute Genomics Platform"/>
            <consortium name="The Broad Institute Genome Sequencing Center for Infectious Disease"/>
            <person name="Wu L."/>
            <person name="Ma J."/>
        </authorList>
    </citation>
    <scope>NUCLEOTIDE SEQUENCE [LARGE SCALE GENOMIC DNA]</scope>
    <source>
        <strain evidence="3 4">JCM 6922</strain>
    </source>
</reference>
<organism evidence="3 4">
    <name type="scientific">Streptomyces glaucus</name>
    <dbReference type="NCBI Taxonomy" id="284029"/>
    <lineage>
        <taxon>Bacteria</taxon>
        <taxon>Bacillati</taxon>
        <taxon>Actinomycetota</taxon>
        <taxon>Actinomycetes</taxon>
        <taxon>Kitasatosporales</taxon>
        <taxon>Streptomycetaceae</taxon>
        <taxon>Streptomyces</taxon>
    </lineage>
</organism>
<proteinExistence type="predicted"/>
<dbReference type="CDD" id="cd00102">
    <property type="entry name" value="IPT"/>
    <property type="match status" value="1"/>
</dbReference>
<dbReference type="Pfam" id="PF01833">
    <property type="entry name" value="TIG"/>
    <property type="match status" value="1"/>
</dbReference>
<sequence length="181" mass="18631">MPSLPDGARPKRAPRPILRPPPIPGRNPMLYKEDGTLITKETFPAVAVADPPMRLTEDVYETKAYGPGDGRPEGSRRHLLYQAGTIVPQSEINHLFTPAATVTTISPATGPAAGGTTVTIKGTRLAGVTAVNFGATPGTGLEVVSDTELRVKTPAGAAGAVNVAVAADSGNVTKASGFTYS</sequence>
<feature type="region of interest" description="Disordered" evidence="1">
    <location>
        <begin position="1"/>
        <end position="30"/>
    </location>
</feature>
<dbReference type="SUPFAM" id="SSF81296">
    <property type="entry name" value="E set domains"/>
    <property type="match status" value="1"/>
</dbReference>
<dbReference type="EMBL" id="BAAATK010000018">
    <property type="protein sequence ID" value="GAA2439824.1"/>
    <property type="molecule type" value="Genomic_DNA"/>
</dbReference>
<name>A0ABN3JWR6_9ACTN</name>
<evidence type="ECO:0000256" key="1">
    <source>
        <dbReference type="SAM" id="MobiDB-lite"/>
    </source>
</evidence>